<dbReference type="Proteomes" id="UP000612899">
    <property type="component" value="Unassembled WGS sequence"/>
</dbReference>
<evidence type="ECO:0008006" key="3">
    <source>
        <dbReference type="Google" id="ProtNLM"/>
    </source>
</evidence>
<accession>A0A8J3Q4M6</accession>
<sequence>MADVTELDATAVVHQLLAAAGSRLYDSWLTEFERLNDIGCDLLFALRDRPGDTPIGARTAHPRDIAEDLWHAFVHAARRWPDRFLEHVLSDPALHEDIEILDALGEVDRPAARALLVAAVNQRRAGHAFGRRYAIGSLIRLSDPQVPGLLARLVKDRDSSVRFAAVTAAIEHGDARCMPALQHVSEAAKTPWGTRQFALDAIEAIASREGLADLIPPSGQRRLVELRPPATRTAAVTVLEVFIHHIGARVTTGEAMARLQVGRRIHHTKAPCDGVVASIGVSPGWEPPPIMFRISTAHPPLAPRFSSAA</sequence>
<dbReference type="AlphaFoldDB" id="A0A8J3Q4M6"/>
<dbReference type="InterPro" id="IPR016024">
    <property type="entry name" value="ARM-type_fold"/>
</dbReference>
<dbReference type="InterPro" id="IPR011989">
    <property type="entry name" value="ARM-like"/>
</dbReference>
<gene>
    <name evidence="1" type="ORF">Rhe02_19400</name>
</gene>
<dbReference type="SUPFAM" id="SSF48371">
    <property type="entry name" value="ARM repeat"/>
    <property type="match status" value="1"/>
</dbReference>
<proteinExistence type="predicted"/>
<dbReference type="EMBL" id="BONY01000009">
    <property type="protein sequence ID" value="GIH03873.1"/>
    <property type="molecule type" value="Genomic_DNA"/>
</dbReference>
<keyword evidence="2" id="KW-1185">Reference proteome</keyword>
<comment type="caution">
    <text evidence="1">The sequence shown here is derived from an EMBL/GenBank/DDBJ whole genome shotgun (WGS) entry which is preliminary data.</text>
</comment>
<protein>
    <recommendedName>
        <fullName evidence="3">HEAT repeat domain-containing protein</fullName>
    </recommendedName>
</protein>
<evidence type="ECO:0000313" key="2">
    <source>
        <dbReference type="Proteomes" id="UP000612899"/>
    </source>
</evidence>
<dbReference type="Gene3D" id="1.25.10.10">
    <property type="entry name" value="Leucine-rich Repeat Variant"/>
    <property type="match status" value="1"/>
</dbReference>
<name>A0A8J3Q4M6_9ACTN</name>
<evidence type="ECO:0000313" key="1">
    <source>
        <dbReference type="EMBL" id="GIH03873.1"/>
    </source>
</evidence>
<reference evidence="1" key="1">
    <citation type="submission" date="2021-01" db="EMBL/GenBank/DDBJ databases">
        <title>Whole genome shotgun sequence of Rhizocola hellebori NBRC 109834.</title>
        <authorList>
            <person name="Komaki H."/>
            <person name="Tamura T."/>
        </authorList>
    </citation>
    <scope>NUCLEOTIDE SEQUENCE</scope>
    <source>
        <strain evidence="1">NBRC 109834</strain>
    </source>
</reference>
<organism evidence="1 2">
    <name type="scientific">Rhizocola hellebori</name>
    <dbReference type="NCBI Taxonomy" id="1392758"/>
    <lineage>
        <taxon>Bacteria</taxon>
        <taxon>Bacillati</taxon>
        <taxon>Actinomycetota</taxon>
        <taxon>Actinomycetes</taxon>
        <taxon>Micromonosporales</taxon>
        <taxon>Micromonosporaceae</taxon>
        <taxon>Rhizocola</taxon>
    </lineage>
</organism>